<dbReference type="Proteomes" id="UP000076552">
    <property type="component" value="Unassembled WGS sequence"/>
</dbReference>
<proteinExistence type="predicted"/>
<dbReference type="CDD" id="cd12148">
    <property type="entry name" value="fungal_TF_MHR"/>
    <property type="match status" value="1"/>
</dbReference>
<dbReference type="InterPro" id="IPR036864">
    <property type="entry name" value="Zn2-C6_fun-type_DNA-bd_sf"/>
</dbReference>
<dbReference type="EMBL" id="LFIV01000049">
    <property type="protein sequence ID" value="KZL73053.1"/>
    <property type="molecule type" value="Genomic_DNA"/>
</dbReference>
<feature type="domain" description="Xylanolytic transcriptional activator regulatory" evidence="3">
    <location>
        <begin position="300"/>
        <end position="374"/>
    </location>
</feature>
<dbReference type="InterPro" id="IPR050987">
    <property type="entry name" value="AtrR-like"/>
</dbReference>
<dbReference type="PANTHER" id="PTHR46910:SF5">
    <property type="entry name" value="ZN(II)2CYS6 TRANSCRIPTION FACTOR (EUROFUNG)"/>
    <property type="match status" value="1"/>
</dbReference>
<dbReference type="InterPro" id="IPR007219">
    <property type="entry name" value="XnlR_reg_dom"/>
</dbReference>
<dbReference type="GO" id="GO:0008270">
    <property type="term" value="F:zinc ion binding"/>
    <property type="evidence" value="ECO:0007669"/>
    <property type="project" value="InterPro"/>
</dbReference>
<evidence type="ECO:0000313" key="5">
    <source>
        <dbReference type="Proteomes" id="UP000076552"/>
    </source>
</evidence>
<dbReference type="GO" id="GO:0000981">
    <property type="term" value="F:DNA-binding transcription factor activity, RNA polymerase II-specific"/>
    <property type="evidence" value="ECO:0007669"/>
    <property type="project" value="InterPro"/>
</dbReference>
<dbReference type="Gene3D" id="4.10.240.10">
    <property type="entry name" value="Zn(2)-C6 fungal-type DNA-binding domain"/>
    <property type="match status" value="1"/>
</dbReference>
<evidence type="ECO:0000259" key="3">
    <source>
        <dbReference type="SMART" id="SM00906"/>
    </source>
</evidence>
<name>A0A166U7S2_9PEZI</name>
<dbReference type="Pfam" id="PF04082">
    <property type="entry name" value="Fungal_trans"/>
    <property type="match status" value="1"/>
</dbReference>
<keyword evidence="5" id="KW-1185">Reference proteome</keyword>
<evidence type="ECO:0000313" key="4">
    <source>
        <dbReference type="EMBL" id="KZL73053.1"/>
    </source>
</evidence>
<keyword evidence="1" id="KW-0539">Nucleus</keyword>
<comment type="caution">
    <text evidence="4">The sequence shown here is derived from an EMBL/GenBank/DDBJ whole genome shotgun (WGS) entry which is preliminary data.</text>
</comment>
<feature type="compositionally biased region" description="Low complexity" evidence="2">
    <location>
        <begin position="86"/>
        <end position="103"/>
    </location>
</feature>
<gene>
    <name evidence="4" type="ORF">CT0861_10971</name>
</gene>
<dbReference type="SMART" id="SM00906">
    <property type="entry name" value="Fungal_trans"/>
    <property type="match status" value="1"/>
</dbReference>
<evidence type="ECO:0000256" key="2">
    <source>
        <dbReference type="SAM" id="MobiDB-lite"/>
    </source>
</evidence>
<dbReference type="GO" id="GO:0006351">
    <property type="term" value="P:DNA-templated transcription"/>
    <property type="evidence" value="ECO:0007669"/>
    <property type="project" value="InterPro"/>
</dbReference>
<dbReference type="GO" id="GO:0003677">
    <property type="term" value="F:DNA binding"/>
    <property type="evidence" value="ECO:0007669"/>
    <property type="project" value="InterPro"/>
</dbReference>
<evidence type="ECO:0000256" key="1">
    <source>
        <dbReference type="ARBA" id="ARBA00023242"/>
    </source>
</evidence>
<dbReference type="AlphaFoldDB" id="A0A166U7S2"/>
<dbReference type="STRING" id="708197.A0A166U7S2"/>
<accession>A0A166U7S2</accession>
<protein>
    <submittedName>
        <fullName evidence="4">C6 transcription factor</fullName>
    </submittedName>
</protein>
<organism evidence="4 5">
    <name type="scientific">Colletotrichum tofieldiae</name>
    <dbReference type="NCBI Taxonomy" id="708197"/>
    <lineage>
        <taxon>Eukaryota</taxon>
        <taxon>Fungi</taxon>
        <taxon>Dikarya</taxon>
        <taxon>Ascomycota</taxon>
        <taxon>Pezizomycotina</taxon>
        <taxon>Sordariomycetes</taxon>
        <taxon>Hypocreomycetidae</taxon>
        <taxon>Glomerellales</taxon>
        <taxon>Glomerellaceae</taxon>
        <taxon>Colletotrichum</taxon>
        <taxon>Colletotrichum spaethianum species complex</taxon>
    </lineage>
</organism>
<dbReference type="PANTHER" id="PTHR46910">
    <property type="entry name" value="TRANSCRIPTION FACTOR PDR1"/>
    <property type="match status" value="1"/>
</dbReference>
<feature type="region of interest" description="Disordered" evidence="2">
    <location>
        <begin position="83"/>
        <end position="103"/>
    </location>
</feature>
<sequence length="647" mass="73276">LWDIMDPGPHTPKTSVIPRATRCNREIPCSNCVTSKITCRPAGRPVAQAQRPTADRTDSSFDAAFPTIQQLHDRLNAVEEALRNQSEPTPNGTTSSSTSNTIPTIEDDSLSHHCLWEDHQVSYEGNSSFRQQTLLASQIEELRLEEAQTPGVVDELATLRGICHRQETPPDTCSIRRARQPHTSKGSELQVPPSDFVVRLLRTVTDQSILFLFYAVEDRKQVEDLCRRVYFSVEPVTVGEITLLHGYLSVLLKDIDFKAHPELSREETGRYYNLCHSNFKSGVETYSALKAQKDGNMPLQWSVMSAAARHVLALGYHRKAKLAALPLQEARRARRLFWHVYFADHGLTLTQGKAPIIQDMDVDAESYEISQRPERRPWDTVFSAFIELGRIQSKIYEGLYSPAASRSSEQERQVGADHLSKRLSQWYESWRNVDYTHAYRQELFEFTFDSFDVVYYSILTLTHRGASSSNSASGISKECFDAARKGLTAHATAYLRSVSGGCASLFSYAVWTHLYSSFTPYIITFLHCIGNSNMEDLNLLRSTLEISERLSGLVDSCKRQHELCRALYRIAEAYIKAKKGLPCVEIPLETAIHLPLQQPSTDSWPTFDSTMEPNTFSELHVEDWNGNYMGQMSFTLDNQLGKNNHEE</sequence>
<reference evidence="4 5" key="1">
    <citation type="submission" date="2015-06" db="EMBL/GenBank/DDBJ databases">
        <title>Survival trade-offs in plant roots during colonization by closely related pathogenic and mutualistic fungi.</title>
        <authorList>
            <person name="Hacquard S."/>
            <person name="Kracher B."/>
            <person name="Hiruma K."/>
            <person name="Weinman A."/>
            <person name="Muench P."/>
            <person name="Garrido Oter R."/>
            <person name="Ver Loren van Themaat E."/>
            <person name="Dallerey J.-F."/>
            <person name="Damm U."/>
            <person name="Henrissat B."/>
            <person name="Lespinet O."/>
            <person name="Thon M."/>
            <person name="Kemen E."/>
            <person name="McHardy A.C."/>
            <person name="Schulze-Lefert P."/>
            <person name="O'Connell R.J."/>
        </authorList>
    </citation>
    <scope>NUCLEOTIDE SEQUENCE [LARGE SCALE GENOMIC DNA]</scope>
    <source>
        <strain evidence="4 5">0861</strain>
    </source>
</reference>
<feature type="non-terminal residue" evidence="4">
    <location>
        <position position="1"/>
    </location>
</feature>